<dbReference type="SUPFAM" id="SSF58113">
    <property type="entry name" value="Apolipoprotein A-I"/>
    <property type="match status" value="1"/>
</dbReference>
<accession>A0A5M9JPN3</accession>
<reference evidence="1 2" key="1">
    <citation type="submission" date="2019-06" db="EMBL/GenBank/DDBJ databases">
        <title>Genome Sequence of the Brown Rot Fungal Pathogen Monilinia fructicola.</title>
        <authorList>
            <person name="De Miccolis Angelini R.M."/>
            <person name="Landi L."/>
            <person name="Abate D."/>
            <person name="Pollastro S."/>
            <person name="Romanazzi G."/>
            <person name="Faretra F."/>
        </authorList>
    </citation>
    <scope>NUCLEOTIDE SEQUENCE [LARGE SCALE GENOMIC DNA]</scope>
    <source>
        <strain evidence="1 2">Mfrc123</strain>
    </source>
</reference>
<dbReference type="VEuPathDB" id="FungiDB:MFRU_005g04280"/>
<keyword evidence="2" id="KW-1185">Reference proteome</keyword>
<name>A0A5M9JPN3_MONFR</name>
<sequence>MREDMLDLKGFYMGVKMAIIKNATQLLLIDYWCRSKNQKNKNRNSFPTSTFPYLSKIFILKLHRGSNTQPTQFTHHSTIHNTFIMLSSRTASRAAARTLRAPARQQVRQTRFVSTTQAEGAKAGGASGFAAGVAGGAVVLAGCYTYYQFSGAKSVVNAYSSTKSQFQRATSALSEKAPEPNQAIQWLRHATSSYAAFIPGAQSFLDGAFDDLEKVQEKHGKEVDEVVSKTYQELKNIGQKGGLDVQTAVQSYNVLTKALRDIAELGKDSLGEVLDNHPQIKEKVGGNLDKLKGMAENYGPDAKKELDDTYKKVSEILAGGLGVGSVEKVRKLIQEKSEKVQKLGEQAWNKGLEEWKPYLEKNPKVKEIVEKNADVLKSGNVKEIFDQVRRAVESGKTDDLQKYIKDAGEKAKNSDLGQNVQQYAQQAAKLAGIPGSEKLWEKLQHLQEVAKDHGDELEGLVKSAYEDISKGGGEEGCGGGEVEEQG</sequence>
<dbReference type="AlphaFoldDB" id="A0A5M9JPN3"/>
<comment type="caution">
    <text evidence="1">The sequence shown here is derived from an EMBL/GenBank/DDBJ whole genome shotgun (WGS) entry which is preliminary data.</text>
</comment>
<gene>
    <name evidence="1" type="ORF">EYC84_002658</name>
</gene>
<dbReference type="Proteomes" id="UP000322873">
    <property type="component" value="Unassembled WGS sequence"/>
</dbReference>
<protein>
    <submittedName>
        <fullName evidence="1">Uncharacterized protein</fullName>
    </submittedName>
</protein>
<dbReference type="EMBL" id="VICG01000007">
    <property type="protein sequence ID" value="KAA8570363.1"/>
    <property type="molecule type" value="Genomic_DNA"/>
</dbReference>
<evidence type="ECO:0000313" key="1">
    <source>
        <dbReference type="EMBL" id="KAA8570363.1"/>
    </source>
</evidence>
<organism evidence="1 2">
    <name type="scientific">Monilinia fructicola</name>
    <name type="common">Brown rot fungus</name>
    <name type="synonym">Ciboria fructicola</name>
    <dbReference type="NCBI Taxonomy" id="38448"/>
    <lineage>
        <taxon>Eukaryota</taxon>
        <taxon>Fungi</taxon>
        <taxon>Dikarya</taxon>
        <taxon>Ascomycota</taxon>
        <taxon>Pezizomycotina</taxon>
        <taxon>Leotiomycetes</taxon>
        <taxon>Helotiales</taxon>
        <taxon>Sclerotiniaceae</taxon>
        <taxon>Monilinia</taxon>
    </lineage>
</organism>
<evidence type="ECO:0000313" key="2">
    <source>
        <dbReference type="Proteomes" id="UP000322873"/>
    </source>
</evidence>
<proteinExistence type="predicted"/>